<accession>A0AAD2D8N9</accession>
<dbReference type="AlphaFoldDB" id="A0AAD2D8N9"/>
<proteinExistence type="predicted"/>
<keyword evidence="2" id="KW-1185">Reference proteome</keyword>
<organism evidence="1 2">
    <name type="scientific">Euplotes crassus</name>
    <dbReference type="NCBI Taxonomy" id="5936"/>
    <lineage>
        <taxon>Eukaryota</taxon>
        <taxon>Sar</taxon>
        <taxon>Alveolata</taxon>
        <taxon>Ciliophora</taxon>
        <taxon>Intramacronucleata</taxon>
        <taxon>Spirotrichea</taxon>
        <taxon>Hypotrichia</taxon>
        <taxon>Euplotida</taxon>
        <taxon>Euplotidae</taxon>
        <taxon>Moneuplotes</taxon>
    </lineage>
</organism>
<sequence>MRSEIIPYVYNPLFSKAVWNLQQALAFWYNQTNFKRITKACFYQLINLLKPFRLLCPHFTLCSELVERF</sequence>
<dbReference type="EMBL" id="CAMPGE010025755">
    <property type="protein sequence ID" value="CAI2383483.1"/>
    <property type="molecule type" value="Genomic_DNA"/>
</dbReference>
<comment type="caution">
    <text evidence="1">The sequence shown here is derived from an EMBL/GenBank/DDBJ whole genome shotgun (WGS) entry which is preliminary data.</text>
</comment>
<evidence type="ECO:0000313" key="1">
    <source>
        <dbReference type="EMBL" id="CAI2383483.1"/>
    </source>
</evidence>
<name>A0AAD2D8N9_EUPCR</name>
<protein>
    <submittedName>
        <fullName evidence="1">Uncharacterized protein</fullName>
    </submittedName>
</protein>
<gene>
    <name evidence="1" type="ORF">ECRASSUSDP1_LOCUS24985</name>
</gene>
<dbReference type="Proteomes" id="UP001295684">
    <property type="component" value="Unassembled WGS sequence"/>
</dbReference>
<reference evidence="1" key="1">
    <citation type="submission" date="2023-07" db="EMBL/GenBank/DDBJ databases">
        <authorList>
            <consortium name="AG Swart"/>
            <person name="Singh M."/>
            <person name="Singh A."/>
            <person name="Seah K."/>
            <person name="Emmerich C."/>
        </authorList>
    </citation>
    <scope>NUCLEOTIDE SEQUENCE</scope>
    <source>
        <strain evidence="1">DP1</strain>
    </source>
</reference>
<evidence type="ECO:0000313" key="2">
    <source>
        <dbReference type="Proteomes" id="UP001295684"/>
    </source>
</evidence>